<feature type="compositionally biased region" description="Polar residues" evidence="1">
    <location>
        <begin position="474"/>
        <end position="496"/>
    </location>
</feature>
<feature type="region of interest" description="Disordered" evidence="1">
    <location>
        <begin position="1197"/>
        <end position="1221"/>
    </location>
</feature>
<feature type="region of interest" description="Disordered" evidence="1">
    <location>
        <begin position="1494"/>
        <end position="1513"/>
    </location>
</feature>
<dbReference type="InterPro" id="IPR027838">
    <property type="entry name" value="DUF4585"/>
</dbReference>
<feature type="compositionally biased region" description="Polar residues" evidence="1">
    <location>
        <begin position="1594"/>
        <end position="1610"/>
    </location>
</feature>
<feature type="compositionally biased region" description="Low complexity" evidence="1">
    <location>
        <begin position="1680"/>
        <end position="1689"/>
    </location>
</feature>
<feature type="compositionally biased region" description="Basic and acidic residues" evidence="1">
    <location>
        <begin position="736"/>
        <end position="758"/>
    </location>
</feature>
<comment type="caution">
    <text evidence="3">The sequence shown here is derived from an EMBL/GenBank/DDBJ whole genome shotgun (WGS) entry which is preliminary data.</text>
</comment>
<dbReference type="EMBL" id="JAUPFM010000019">
    <property type="protein sequence ID" value="KAK2820897.1"/>
    <property type="molecule type" value="Genomic_DNA"/>
</dbReference>
<evidence type="ECO:0000313" key="3">
    <source>
        <dbReference type="EMBL" id="KAK2820897.1"/>
    </source>
</evidence>
<feature type="compositionally biased region" description="Polar residues" evidence="1">
    <location>
        <begin position="1762"/>
        <end position="1774"/>
    </location>
</feature>
<feature type="compositionally biased region" description="Basic and acidic residues" evidence="1">
    <location>
        <begin position="1269"/>
        <end position="1286"/>
    </location>
</feature>
<sequence length="2063" mass="232023">MSCVEKRHTSHRVGSMLHHRFPNGFTDLFMDETDREVCTLTDRAFRSLCVGDDAVYNDDFLYGYSPFSCHKPLAGEPLKKTHHKDSKKLGQNKNDAQPWKQQQHKNITQMSSFLKAISSKEESYEGLLIKNGGMADSNGESWDKSALRSIQKELSEFSDYHTSLTDRHYKNHHLNQSGDGSSKKTVKNTAQPSGKSSKLKNGKSTVKLRKLNIKNFFLHSEFSPFQSWRDFNQFPFSHKETVTSILPIDNIPKWYDMPFYKELTEAHRKETEHTEGESCQKAAIEPPDLAAPKPIPPPPPPKTLPKPSATPAEKTCSSDGADGTAAPWRRNRSRAKSAIQANPPGILSQDNNLKTVEENLLLVKKESRSVDVKAVEEISSSTSTPFSICQLMTPLIPSRQPTETSEILSPSGLDLPLRPHSEAKAMPEPPVKRDSYKSLASSILFNLKDNRKRVKSRYSPSKFKILELPENGIKSPQSDNLKNSQAGSEGNASGLSTPADLKDLQTVCSPTLEPISTPAVCLTNQDAGRPLSDDYLLANLLQTKREAAGGSGAGEDNYISPFVHSKKNKNPRAKKLNYPSLHLYKKASPADGDMKYLQIPLSTRAPEHIDQPTEAHELSPYVLNRHVSPKGLPMNTGLSPNTSNVNKVQPPVTSPHAVKNERLSSDISVRQKPLNVPNKAKQLVKGSKEKDMAVQPTSREKDTSGQIMNTADVIRAAKEAINAAKTRALSAAQSESIRKSVADTEERQDKEKDEKTRNESTAVSKNMNVKPEPPPVPKRNFTKSDIKLALDKQQTNSLDNLNKGDLGDLRLEIAPKESEHVLNQGKLNHTFSAKQNNYIKYQRYAVVDDDDDEVEKYEEGDMNVNMNKEKDEKIMSPREMRDSENIINDLHALKELERVRLCDRTFENAKNKQGLIDIDEEARARNDLISRELRSIKKDMLSMRGNTLAKRELFAKKEKEQRMHEAFTKIDSNVIVNKALINDNYDRAKMALEEIISERQKRKNKLKEQEAIPIYEENGIEESCDARVQESKSALDNSTMEGKENSSTFIVKEDLKQRLGDLKDHNHMRQILSQTEPRFGDSHRSGGRIALPGMNKTGNEIDALFKTKHRSDKLTDDLNFESEEGNHFRHVERQVSQESEDSLVKDIGAKTLDMPAVPPRNKKSGESVTKETYAIDDDVFYKDGDYENGEERLKEMSVTSSEIQCGLPRKEPDQSESKSEQEMWDVVNNLISKSITATNTLPREPIIRSPEIRRNEKYANILQTELTPTREDTFENSKSKSQELCKLKRKVPSKPDHVKPPYHNNSNNPEAEDQLDKYYRPSEKTNVETDAVNEVPRNIISPLLLVNGVSVDQSPPDQASLSSKSSYFSVESALHRNTETGSNVYHSLENLVVVEDIDARIRNVSRNTKSDRTEGEYYSFSDHESEPDVVNKPLRFHHEEGEVQYNENNEGEHTTTDQSLTQDENNKTTMSPSNTFSPTVGIPALFKVKDNTLTSKSRKAVQPWSPRAGLSGLERREEELHQVKQNPEVQLANESITIDTDLIPADISKPKENLSNQVPPPSLSPSQLPNENPKKSQDGQFLTVPQEEDRFSGVSPSSEGLESFTTSTADTADEMGMNVGVLVEREVPKVPSERSGSTCSGNEGQIGLPKPPAVLPKSEKAILKAIKLANRRMKKEEAQKSLQKSSQSSSKHRAEKNKGDKPESKSSTSSRNGRSSDKKRKEKMEDGHHQSENDRREPLLHDKQGENHLCERTEISHKTDSGEANNHSEQSLPSVATERQGRSSDRHIPRKLDKRHYSSDRVISNVPVYKAHVGERPMSDRPFHRSQSTDRYLGDKLERKLSADMSANEKLDPRMQHIEKSIVDEFQQRGRARDKASRDNPLRRSHSIDAYSTEVPHPTALSRQSSHTSQLSRQSSIEHTIVTQSFPMTQRKLLQDPDSGQYFFVDMPVQVKTKTFFDPETGSYVQLPVQPPDGAIPQASPMEVLTPPLVVYHGFVPVPLSPLAQKTTIQAPHVEPEGFEQRRLERSRQTNCTDGHLYLEPIYSQHEHILGEFVGTEELDCPS</sequence>
<dbReference type="GO" id="GO:0070886">
    <property type="term" value="P:positive regulation of calcineurin-NFAT signaling cascade"/>
    <property type="evidence" value="ECO:0007669"/>
    <property type="project" value="TreeGrafter"/>
</dbReference>
<feature type="region of interest" description="Disordered" evidence="1">
    <location>
        <begin position="1407"/>
        <end position="1428"/>
    </location>
</feature>
<feature type="domain" description="DUF4585" evidence="2">
    <location>
        <begin position="1926"/>
        <end position="1997"/>
    </location>
</feature>
<feature type="region of interest" description="Disordered" evidence="1">
    <location>
        <begin position="728"/>
        <end position="779"/>
    </location>
</feature>
<name>A0AA88J2Y7_CHASR</name>
<organism evidence="3 4">
    <name type="scientific">Channa striata</name>
    <name type="common">Snakehead murrel</name>
    <name type="synonym">Ophicephalus striatus</name>
    <dbReference type="NCBI Taxonomy" id="64152"/>
    <lineage>
        <taxon>Eukaryota</taxon>
        <taxon>Metazoa</taxon>
        <taxon>Chordata</taxon>
        <taxon>Craniata</taxon>
        <taxon>Vertebrata</taxon>
        <taxon>Euteleostomi</taxon>
        <taxon>Actinopterygii</taxon>
        <taxon>Neopterygii</taxon>
        <taxon>Teleostei</taxon>
        <taxon>Neoteleostei</taxon>
        <taxon>Acanthomorphata</taxon>
        <taxon>Anabantaria</taxon>
        <taxon>Anabantiformes</taxon>
        <taxon>Channoidei</taxon>
        <taxon>Channidae</taxon>
        <taxon>Channa</taxon>
    </lineage>
</organism>
<feature type="region of interest" description="Disordered" evidence="1">
    <location>
        <begin position="1269"/>
        <end position="1314"/>
    </location>
</feature>
<reference evidence="3" key="1">
    <citation type="submission" date="2023-07" db="EMBL/GenBank/DDBJ databases">
        <title>Chromosome-level Genome Assembly of Striped Snakehead (Channa striata).</title>
        <authorList>
            <person name="Liu H."/>
        </authorList>
    </citation>
    <scope>NUCLEOTIDE SEQUENCE</scope>
    <source>
        <strain evidence="3">Gz</strain>
        <tissue evidence="3">Muscle</tissue>
    </source>
</reference>
<feature type="compositionally biased region" description="Polar residues" evidence="1">
    <location>
        <begin position="1634"/>
        <end position="1643"/>
    </location>
</feature>
<feature type="compositionally biased region" description="Polar residues" evidence="1">
    <location>
        <begin position="1523"/>
        <end position="1537"/>
    </location>
</feature>
<feature type="compositionally biased region" description="Basic and acidic residues" evidence="1">
    <location>
        <begin position="1863"/>
        <end position="1882"/>
    </location>
</feature>
<evidence type="ECO:0000259" key="2">
    <source>
        <dbReference type="Pfam" id="PF15232"/>
    </source>
</evidence>
<protein>
    <recommendedName>
        <fullName evidence="2">DUF4585 domain-containing protein</fullName>
    </recommendedName>
</protein>
<feature type="region of interest" description="Disordered" evidence="1">
    <location>
        <begin position="1863"/>
        <end position="1914"/>
    </location>
</feature>
<feature type="region of interest" description="Disordered" evidence="1">
    <location>
        <begin position="469"/>
        <end position="498"/>
    </location>
</feature>
<feature type="compositionally biased region" description="Basic and acidic residues" evidence="1">
    <location>
        <begin position="686"/>
        <end position="703"/>
    </location>
</feature>
<feature type="compositionally biased region" description="Basic and acidic residues" evidence="1">
    <location>
        <begin position="1779"/>
        <end position="1799"/>
    </location>
</feature>
<feature type="region of interest" description="Disordered" evidence="1">
    <location>
        <begin position="1672"/>
        <end position="1744"/>
    </location>
</feature>
<feature type="compositionally biased region" description="Low complexity" evidence="1">
    <location>
        <begin position="1901"/>
        <end position="1914"/>
    </location>
</feature>
<proteinExistence type="predicted"/>
<feature type="region of interest" description="Disordered" evidence="1">
    <location>
        <begin position="287"/>
        <end position="351"/>
    </location>
</feature>
<evidence type="ECO:0000313" key="4">
    <source>
        <dbReference type="Proteomes" id="UP001187415"/>
    </source>
</evidence>
<feature type="region of interest" description="Disordered" evidence="1">
    <location>
        <begin position="1518"/>
        <end position="1537"/>
    </location>
</feature>
<feature type="compositionally biased region" description="Polar residues" evidence="1">
    <location>
        <begin position="89"/>
        <end position="103"/>
    </location>
</feature>
<feature type="compositionally biased region" description="Basic and acidic residues" evidence="1">
    <location>
        <begin position="1408"/>
        <end position="1426"/>
    </location>
</feature>
<dbReference type="InterPro" id="IPR052303">
    <property type="entry name" value="CEFIP"/>
</dbReference>
<dbReference type="GO" id="GO:0030018">
    <property type="term" value="C:Z disc"/>
    <property type="evidence" value="ECO:0007669"/>
    <property type="project" value="TreeGrafter"/>
</dbReference>
<feature type="region of interest" description="Disordered" evidence="1">
    <location>
        <begin position="680"/>
        <end position="704"/>
    </location>
</feature>
<feature type="region of interest" description="Disordered" evidence="1">
    <location>
        <begin position="78"/>
        <end position="103"/>
    </location>
</feature>
<feature type="compositionally biased region" description="Polar residues" evidence="1">
    <location>
        <begin position="1456"/>
        <end position="1478"/>
    </location>
</feature>
<feature type="region of interest" description="Disordered" evidence="1">
    <location>
        <begin position="1442"/>
        <end position="1480"/>
    </location>
</feature>
<feature type="compositionally biased region" description="Basic and acidic residues" evidence="1">
    <location>
        <begin position="1722"/>
        <end position="1744"/>
    </location>
</feature>
<keyword evidence="4" id="KW-1185">Reference proteome</keyword>
<dbReference type="Proteomes" id="UP001187415">
    <property type="component" value="Unassembled WGS sequence"/>
</dbReference>
<dbReference type="Pfam" id="PF15232">
    <property type="entry name" value="DUF4585"/>
    <property type="match status" value="1"/>
</dbReference>
<feature type="region of interest" description="Disordered" evidence="1">
    <location>
        <begin position="170"/>
        <end position="203"/>
    </location>
</feature>
<gene>
    <name evidence="3" type="ORF">Q5P01_023856</name>
</gene>
<feature type="compositionally biased region" description="Basic and acidic residues" evidence="1">
    <location>
        <begin position="1623"/>
        <end position="1632"/>
    </location>
</feature>
<feature type="compositionally biased region" description="Pro residues" evidence="1">
    <location>
        <begin position="293"/>
        <end position="304"/>
    </location>
</feature>
<feature type="compositionally biased region" description="Basic and acidic residues" evidence="1">
    <location>
        <begin position="1812"/>
        <end position="1823"/>
    </location>
</feature>
<dbReference type="PANTHER" id="PTHR33775">
    <property type="entry name" value="CARDIAC-ENRICHED FHL2-INTERACTING PROTEIN-RELATED"/>
    <property type="match status" value="1"/>
</dbReference>
<dbReference type="PANTHER" id="PTHR33775:SF2">
    <property type="entry name" value="CARDIAC-ENRICHED FHL2-INTERACTING PROTEIN"/>
    <property type="match status" value="1"/>
</dbReference>
<feature type="region of interest" description="Disordered" evidence="1">
    <location>
        <begin position="1550"/>
        <end position="1658"/>
    </location>
</feature>
<evidence type="ECO:0000256" key="1">
    <source>
        <dbReference type="SAM" id="MobiDB-lite"/>
    </source>
</evidence>
<accession>A0AA88J2Y7</accession>
<feature type="compositionally biased region" description="Basic and acidic residues" evidence="1">
    <location>
        <begin position="1208"/>
        <end position="1221"/>
    </location>
</feature>
<feature type="region of interest" description="Disordered" evidence="1">
    <location>
        <begin position="1756"/>
        <end position="1833"/>
    </location>
</feature>